<protein>
    <recommendedName>
        <fullName evidence="1">F-box domain-containing protein</fullName>
    </recommendedName>
</protein>
<dbReference type="Gene3D" id="3.80.10.10">
    <property type="entry name" value="Ribonuclease Inhibitor"/>
    <property type="match status" value="1"/>
</dbReference>
<gene>
    <name evidence="2" type="ORF">TWF718_002319</name>
</gene>
<reference evidence="2 3" key="1">
    <citation type="submission" date="2019-10" db="EMBL/GenBank/DDBJ databases">
        <authorList>
            <person name="Palmer J.M."/>
        </authorList>
    </citation>
    <scope>NUCLEOTIDE SEQUENCE [LARGE SCALE GENOMIC DNA]</scope>
    <source>
        <strain evidence="2 3">TWF718</strain>
    </source>
</reference>
<dbReference type="Proteomes" id="UP001313282">
    <property type="component" value="Unassembled WGS sequence"/>
</dbReference>
<evidence type="ECO:0000313" key="3">
    <source>
        <dbReference type="Proteomes" id="UP001313282"/>
    </source>
</evidence>
<comment type="caution">
    <text evidence="2">The sequence shown here is derived from an EMBL/GenBank/DDBJ whole genome shotgun (WGS) entry which is preliminary data.</text>
</comment>
<dbReference type="EMBL" id="JAVHNR010000010">
    <property type="protein sequence ID" value="KAK6331778.1"/>
    <property type="molecule type" value="Genomic_DNA"/>
</dbReference>
<evidence type="ECO:0000259" key="1">
    <source>
        <dbReference type="Pfam" id="PF00646"/>
    </source>
</evidence>
<dbReference type="SUPFAM" id="SSF52047">
    <property type="entry name" value="RNI-like"/>
    <property type="match status" value="1"/>
</dbReference>
<dbReference type="AlphaFoldDB" id="A0AAN8MMA1"/>
<name>A0AAN8MMA1_9PEZI</name>
<dbReference type="InterPro" id="IPR001810">
    <property type="entry name" value="F-box_dom"/>
</dbReference>
<proteinExistence type="predicted"/>
<dbReference type="Pfam" id="PF00646">
    <property type="entry name" value="F-box"/>
    <property type="match status" value="1"/>
</dbReference>
<accession>A0AAN8MMA1</accession>
<dbReference type="InterPro" id="IPR032675">
    <property type="entry name" value="LRR_dom_sf"/>
</dbReference>
<evidence type="ECO:0000313" key="2">
    <source>
        <dbReference type="EMBL" id="KAK6331778.1"/>
    </source>
</evidence>
<sequence>MDGATNPQLQSENTGKKASILDLPPEIHITILKHLPPTALKSLRLTHPIFKSTAASLLFRKWTLSAFTEPRTQNIHQAQAQAQARIYSGGGNRWLDERDKPKPYREGVVYTNTAYGPVERSVLRVLKESFEKGSEELEVLFENLQELVVSRFDVFGGVGVEGEDEDDEDEEGGGGASSKYSSWGVEVLKSFLGKMRRLKSIDWDMPPDNLNAAMAVPSLINNLTHLALARGVDSFVPDNTAERSLVGFSSLTNLTNLELKLVKPDDLNGLNNLPHLTTLTLECVSRAYNITTFLNAQKTPFKLRSLTLKNDTRGVDFPAEIFTKYLSSLQSLSLISPEVEINRESSSKRSKINSVSRSLDGDKKSIWTHLMENGIYLEKISTFGQSPSLVSYLMSYPLKPGSTVLKSLEVRVWPYITSNPADPRSFVHSLWHQVVPLHRKSLQRIAIFPETSSITSGGGYNQSMAWQSREELGTQLGSPPAPEVGLFMLSDEIKTVLKGCEKLESLEMGSLNWRGASEFLRFVLFGLHRRVWDVGFHLNGWSRRLVGWDYIGSSGAHYAREFANARKPLILQSWDSSPESPIDPEIPILDDNTWKRLRINLYPLKSMWFVGGGAKAGRKWKLMDSELELEICNSLNGTARGWGSVNDVLRNDGEGGVYDRKMICDAAVLNGRYDPVEVARKHNELMSKLLRGPGVVVVPRP</sequence>
<keyword evidence="3" id="KW-1185">Reference proteome</keyword>
<organism evidence="2 3">
    <name type="scientific">Orbilia javanica</name>
    <dbReference type="NCBI Taxonomy" id="47235"/>
    <lineage>
        <taxon>Eukaryota</taxon>
        <taxon>Fungi</taxon>
        <taxon>Dikarya</taxon>
        <taxon>Ascomycota</taxon>
        <taxon>Pezizomycotina</taxon>
        <taxon>Orbiliomycetes</taxon>
        <taxon>Orbiliales</taxon>
        <taxon>Orbiliaceae</taxon>
        <taxon>Orbilia</taxon>
    </lineage>
</organism>
<feature type="domain" description="F-box" evidence="1">
    <location>
        <begin position="20"/>
        <end position="61"/>
    </location>
</feature>